<evidence type="ECO:0000313" key="3">
    <source>
        <dbReference type="Proteomes" id="UP000187209"/>
    </source>
</evidence>
<evidence type="ECO:0000313" key="2">
    <source>
        <dbReference type="EMBL" id="OMJ81859.1"/>
    </source>
</evidence>
<dbReference type="OrthoDB" id="310405at2759"/>
<evidence type="ECO:0000256" key="1">
    <source>
        <dbReference type="SAM" id="MobiDB-lite"/>
    </source>
</evidence>
<dbReference type="Proteomes" id="UP000187209">
    <property type="component" value="Unassembled WGS sequence"/>
</dbReference>
<dbReference type="AlphaFoldDB" id="A0A1R2BYP1"/>
<comment type="caution">
    <text evidence="2">The sequence shown here is derived from an EMBL/GenBank/DDBJ whole genome shotgun (WGS) entry which is preliminary data.</text>
</comment>
<organism evidence="2 3">
    <name type="scientific">Stentor coeruleus</name>
    <dbReference type="NCBI Taxonomy" id="5963"/>
    <lineage>
        <taxon>Eukaryota</taxon>
        <taxon>Sar</taxon>
        <taxon>Alveolata</taxon>
        <taxon>Ciliophora</taxon>
        <taxon>Postciliodesmatophora</taxon>
        <taxon>Heterotrichea</taxon>
        <taxon>Heterotrichida</taxon>
        <taxon>Stentoridae</taxon>
        <taxon>Stentor</taxon>
    </lineage>
</organism>
<proteinExistence type="predicted"/>
<gene>
    <name evidence="2" type="ORF">SteCoe_17558</name>
</gene>
<protein>
    <submittedName>
        <fullName evidence="2">Uncharacterized protein</fullName>
    </submittedName>
</protein>
<dbReference type="PANTHER" id="PTHR38019:SF1">
    <property type="entry name" value="N-ACETYLTRANSFERASE DOMAIN-CONTAINING PROTEIN"/>
    <property type="match status" value="1"/>
</dbReference>
<sequence>MDFVFRSQKKKTMKYLTVDDINDFEEILVINSPRSIEACLREGVKPQDLLFIPENEFTLSQYSEDIKHLHYEFFEAKRKEILANVRKTRKTIISEYENITRSSTAMNMSFVKSKKDEERFLNIKVKSICDMIERQDVIEKSIQIKEMEHNLLLDKIMLNNSTIAEGVKKRNESMFELRNKRQKKLIKEHNLIEQNKIKYHEKNVEEQRRLVKLEKDKLKGIVEKRQRHEAKTQYYYQKMLLQDAKIQELRKNKLAENDAKAKDLIEKIIVEKIKKQKILENKWNAKMRHTAEVKKRLNDTIEKRQVQYYKVKKISDKKFEDFLRNKDKSKEPKRQSSKIFKVYETMEIEQNYKKKRLENKLNDAISRIERKNLEDQKRLEYKKQINSLKKLKQDWNIQRIKNKEEYMREIAKNKFVDRCKKIEEIEEAKTREMNKREEEEIRGGLRDYELRKAIYRMSTSKVWDKEQLIGLLGYKGKDRGDFSRKGADLHDSLDV</sequence>
<dbReference type="EMBL" id="MPUH01000363">
    <property type="protein sequence ID" value="OMJ81859.1"/>
    <property type="molecule type" value="Genomic_DNA"/>
</dbReference>
<dbReference type="PANTHER" id="PTHR38019">
    <property type="entry name" value="KDA ANTIGEN P200, PUTATIVE-RELATED"/>
    <property type="match status" value="1"/>
</dbReference>
<name>A0A1R2BYP1_9CILI</name>
<reference evidence="2 3" key="1">
    <citation type="submission" date="2016-11" db="EMBL/GenBank/DDBJ databases">
        <title>The macronuclear genome of Stentor coeruleus: a giant cell with tiny introns.</title>
        <authorList>
            <person name="Slabodnick M."/>
            <person name="Ruby J.G."/>
            <person name="Reiff S.B."/>
            <person name="Swart E.C."/>
            <person name="Gosai S."/>
            <person name="Prabakaran S."/>
            <person name="Witkowska E."/>
            <person name="Larue G.E."/>
            <person name="Fisher S."/>
            <person name="Freeman R.M."/>
            <person name="Gunawardena J."/>
            <person name="Chu W."/>
            <person name="Stover N.A."/>
            <person name="Gregory B.D."/>
            <person name="Nowacki M."/>
            <person name="Derisi J."/>
            <person name="Roy S.W."/>
            <person name="Marshall W.F."/>
            <person name="Sood P."/>
        </authorList>
    </citation>
    <scope>NUCLEOTIDE SEQUENCE [LARGE SCALE GENOMIC DNA]</scope>
    <source>
        <strain evidence="2">WM001</strain>
    </source>
</reference>
<keyword evidence="3" id="KW-1185">Reference proteome</keyword>
<accession>A0A1R2BYP1</accession>
<feature type="region of interest" description="Disordered" evidence="1">
    <location>
        <begin position="475"/>
        <end position="495"/>
    </location>
</feature>